<dbReference type="Proteomes" id="UP001497600">
    <property type="component" value="Chromosome G"/>
</dbReference>
<feature type="compositionally biased region" description="Polar residues" evidence="1">
    <location>
        <begin position="21"/>
        <end position="36"/>
    </location>
</feature>
<evidence type="ECO:0000259" key="2">
    <source>
        <dbReference type="Pfam" id="PF10180"/>
    </source>
</evidence>
<feature type="compositionally biased region" description="Acidic residues" evidence="1">
    <location>
        <begin position="242"/>
        <end position="256"/>
    </location>
</feature>
<feature type="domain" description="WKF" evidence="2">
    <location>
        <begin position="82"/>
        <end position="141"/>
    </location>
</feature>
<dbReference type="PANTHER" id="PTHR22306:SF2">
    <property type="entry name" value="CHROMOSOME 7 OPEN READING FRAME 50"/>
    <property type="match status" value="1"/>
</dbReference>
<evidence type="ECO:0000313" key="3">
    <source>
        <dbReference type="EMBL" id="CAK7916100.1"/>
    </source>
</evidence>
<feature type="compositionally biased region" description="Basic residues" evidence="1">
    <location>
        <begin position="304"/>
        <end position="313"/>
    </location>
</feature>
<feature type="region of interest" description="Disordered" evidence="1">
    <location>
        <begin position="19"/>
        <end position="79"/>
    </location>
</feature>
<feature type="compositionally biased region" description="Basic and acidic residues" evidence="1">
    <location>
        <begin position="160"/>
        <end position="176"/>
    </location>
</feature>
<keyword evidence="4" id="KW-1185">Reference proteome</keyword>
<feature type="region of interest" description="Disordered" evidence="1">
    <location>
        <begin position="159"/>
        <end position="215"/>
    </location>
</feature>
<accession>A0ABP0EGQ9</accession>
<feature type="compositionally biased region" description="Basic residues" evidence="1">
    <location>
        <begin position="341"/>
        <end position="353"/>
    </location>
</feature>
<feature type="compositionally biased region" description="Basic and acidic residues" evidence="1">
    <location>
        <begin position="48"/>
        <end position="60"/>
    </location>
</feature>
<gene>
    <name evidence="3" type="ORF">CAAN4_G02300</name>
</gene>
<evidence type="ECO:0000313" key="4">
    <source>
        <dbReference type="Proteomes" id="UP001497600"/>
    </source>
</evidence>
<feature type="region of interest" description="Disordered" evidence="1">
    <location>
        <begin position="228"/>
        <end position="353"/>
    </location>
</feature>
<feature type="compositionally biased region" description="Basic and acidic residues" evidence="1">
    <location>
        <begin position="187"/>
        <end position="206"/>
    </location>
</feature>
<dbReference type="InterPro" id="IPR019327">
    <property type="entry name" value="WKF"/>
</dbReference>
<evidence type="ECO:0000256" key="1">
    <source>
        <dbReference type="SAM" id="MobiDB-lite"/>
    </source>
</evidence>
<organism evidence="3 4">
    <name type="scientific">[Candida] anglica</name>
    <dbReference type="NCBI Taxonomy" id="148631"/>
    <lineage>
        <taxon>Eukaryota</taxon>
        <taxon>Fungi</taxon>
        <taxon>Dikarya</taxon>
        <taxon>Ascomycota</taxon>
        <taxon>Saccharomycotina</taxon>
        <taxon>Pichiomycetes</taxon>
        <taxon>Debaryomycetaceae</taxon>
        <taxon>Kurtzmaniella</taxon>
    </lineage>
</organism>
<feature type="compositionally biased region" description="Basic and acidic residues" evidence="1">
    <location>
        <begin position="328"/>
        <end position="340"/>
    </location>
</feature>
<name>A0ABP0EGQ9_9ASCO</name>
<feature type="compositionally biased region" description="Basic and acidic residues" evidence="1">
    <location>
        <begin position="231"/>
        <end position="241"/>
    </location>
</feature>
<proteinExistence type="predicted"/>
<dbReference type="EMBL" id="OZ004259">
    <property type="protein sequence ID" value="CAK7916100.1"/>
    <property type="molecule type" value="Genomic_DNA"/>
</dbReference>
<feature type="compositionally biased region" description="Basic residues" evidence="1">
    <location>
        <begin position="38"/>
        <end position="47"/>
    </location>
</feature>
<feature type="compositionally biased region" description="Acidic residues" evidence="1">
    <location>
        <begin position="177"/>
        <end position="186"/>
    </location>
</feature>
<feature type="compositionally biased region" description="Acidic residues" evidence="1">
    <location>
        <begin position="318"/>
        <end position="327"/>
    </location>
</feature>
<sequence length="353" mass="40420">MSDNVPAWKKIGLKIKEPSNEDNLTVTHLESSTITTKQAKKLNKQKRKAEESASNDGEKKPPKRVKLPKGSRAPPPEKDQLAYLRQYHTDKDNWKFSKQKQNWILKNIRGIPQDYEVALSAYLEGLQGNSRQRIVEELQKVVKQWNQLADEAEAKVMAQLEKRTNTEAKESSKKGEDDEDDEEVDEESKKKAAKALEEDSKKKNETDAPPDYDYAVRCRVLIKALTDEEVELKGVESMEETKSDDEESSEPEEESSTEPVQEAQVNEEKVETSSEPLEDNLIVDTVEVSGYPEEGFQQGERQPKKSKKKSKKRKNEDVEVEQEEQEEQKESLPVEETEKPKKSKKSKKSKNSN</sequence>
<reference evidence="3 4" key="1">
    <citation type="submission" date="2024-01" db="EMBL/GenBank/DDBJ databases">
        <authorList>
            <consortium name="Genoscope - CEA"/>
            <person name="William W."/>
        </authorList>
    </citation>
    <scope>NUCLEOTIDE SEQUENCE [LARGE SCALE GENOMIC DNA]</scope>
    <source>
        <strain evidence="3 4">29B2s-10</strain>
    </source>
</reference>
<protein>
    <recommendedName>
        <fullName evidence="2">WKF domain-containing protein</fullName>
    </recommendedName>
</protein>
<dbReference type="Pfam" id="PF10180">
    <property type="entry name" value="WKF"/>
    <property type="match status" value="1"/>
</dbReference>
<dbReference type="PANTHER" id="PTHR22306">
    <property type="entry name" value="CHROMOSOME 7 OPEN READING FRAME 50"/>
    <property type="match status" value="1"/>
</dbReference>